<comment type="caution">
    <text evidence="1">The sequence shown here is derived from an EMBL/GenBank/DDBJ whole genome shotgun (WGS) entry which is preliminary data.</text>
</comment>
<dbReference type="EMBL" id="RSDW01000001">
    <property type="protein sequence ID" value="RSL17653.1"/>
    <property type="molecule type" value="Genomic_DNA"/>
</dbReference>
<dbReference type="Proteomes" id="UP000269669">
    <property type="component" value="Unassembled WGS sequence"/>
</dbReference>
<evidence type="ECO:0000313" key="2">
    <source>
        <dbReference type="Proteomes" id="UP000269669"/>
    </source>
</evidence>
<accession>A0A3R9PAZ5</accession>
<sequence>MLNIRGSDLTELRLASSETARVIDRDIVLELIRTNPFRANLAQRSGLDKAPSRRSWSSLSTRIGCAKVQWTNHGETNEDMAAIAVDIHPMPQETTSGGRVGKSMW</sequence>
<protein>
    <submittedName>
        <fullName evidence="1">Uncharacterized protein</fullName>
    </submittedName>
</protein>
<dbReference type="AlphaFoldDB" id="A0A3R9PAZ5"/>
<keyword evidence="2" id="KW-1185">Reference proteome</keyword>
<name>A0A3R9PAZ5_9BACT</name>
<proteinExistence type="predicted"/>
<gene>
    <name evidence="1" type="ORF">EDE15_3189</name>
</gene>
<evidence type="ECO:0000313" key="1">
    <source>
        <dbReference type="EMBL" id="RSL17653.1"/>
    </source>
</evidence>
<reference evidence="1 2" key="1">
    <citation type="submission" date="2018-12" db="EMBL/GenBank/DDBJ databases">
        <title>Sequencing of bacterial isolates from soil warming experiment in Harvard Forest, Massachusetts, USA.</title>
        <authorList>
            <person name="Deangelis K."/>
        </authorList>
    </citation>
    <scope>NUCLEOTIDE SEQUENCE [LARGE SCALE GENOMIC DNA]</scope>
    <source>
        <strain evidence="1 2">EB153</strain>
    </source>
</reference>
<organism evidence="1 2">
    <name type="scientific">Edaphobacter aggregans</name>
    <dbReference type="NCBI Taxonomy" id="570835"/>
    <lineage>
        <taxon>Bacteria</taxon>
        <taxon>Pseudomonadati</taxon>
        <taxon>Acidobacteriota</taxon>
        <taxon>Terriglobia</taxon>
        <taxon>Terriglobales</taxon>
        <taxon>Acidobacteriaceae</taxon>
        <taxon>Edaphobacter</taxon>
    </lineage>
</organism>